<gene>
    <name evidence="1" type="ORF">FX155_10485</name>
</gene>
<dbReference type="RefSeq" id="WP_022487285.1">
    <property type="nucleotide sequence ID" value="NZ_CALEXD010000026.1"/>
</dbReference>
<dbReference type="InterPro" id="IPR010181">
    <property type="entry name" value="CGCAxxGCC_motif"/>
</dbReference>
<sequence>MIETSKRAEKAAELKHSTDVHTNCAQAVLLAYQDKLGKSTEELRALGSAFGGGMGGMDATCGALTGAAVVLGLLDKSGKPAKTVMNEILQEFKEKAGATICRDLKGVGTGKMLCSCDDCVRLAVLGLEKHLG</sequence>
<dbReference type="OrthoDB" id="9791535at2"/>
<dbReference type="EMBL" id="VULN01000019">
    <property type="protein sequence ID" value="MSS83015.1"/>
    <property type="molecule type" value="Genomic_DNA"/>
</dbReference>
<protein>
    <submittedName>
        <fullName evidence="1">C_GCAxxG_C_C family protein</fullName>
    </submittedName>
</protein>
<dbReference type="NCBIfam" id="TIGR01909">
    <property type="entry name" value="C_GCAxxG_C_C"/>
    <property type="match status" value="1"/>
</dbReference>
<dbReference type="Pfam" id="PF09719">
    <property type="entry name" value="C_GCAxxG_C_C"/>
    <property type="match status" value="1"/>
</dbReference>
<accession>A0A6N7W136</accession>
<comment type="caution">
    <text evidence="1">The sequence shown here is derived from an EMBL/GenBank/DDBJ whole genome shotgun (WGS) entry which is preliminary data.</text>
</comment>
<reference evidence="1 2" key="1">
    <citation type="submission" date="2019-08" db="EMBL/GenBank/DDBJ databases">
        <title>In-depth cultivation of the pig gut microbiome towards novel bacterial diversity and tailored functional studies.</title>
        <authorList>
            <person name="Wylensek D."/>
            <person name="Hitch T.C.A."/>
            <person name="Clavel T."/>
        </authorList>
    </citation>
    <scope>NUCLEOTIDE SEQUENCE [LARGE SCALE GENOMIC DNA]</scope>
    <source>
        <strain evidence="1 2">WCA-389-WT-5B</strain>
    </source>
</reference>
<dbReference type="Proteomes" id="UP000441455">
    <property type="component" value="Unassembled WGS sequence"/>
</dbReference>
<dbReference type="AlphaFoldDB" id="A0A6N7W136"/>
<evidence type="ECO:0000313" key="1">
    <source>
        <dbReference type="EMBL" id="MSS83015.1"/>
    </source>
</evidence>
<organism evidence="1 2">
    <name type="scientific">Acidaminococcus fermentans</name>
    <dbReference type="NCBI Taxonomy" id="905"/>
    <lineage>
        <taxon>Bacteria</taxon>
        <taxon>Bacillati</taxon>
        <taxon>Bacillota</taxon>
        <taxon>Negativicutes</taxon>
        <taxon>Acidaminococcales</taxon>
        <taxon>Acidaminococcaceae</taxon>
        <taxon>Acidaminococcus</taxon>
    </lineage>
</organism>
<proteinExistence type="predicted"/>
<name>A0A6N7W136_ACIFE</name>
<evidence type="ECO:0000313" key="2">
    <source>
        <dbReference type="Proteomes" id="UP000441455"/>
    </source>
</evidence>